<gene>
    <name evidence="4" type="ORF">WN50_34845</name>
</gene>
<evidence type="ECO:0000259" key="3">
    <source>
        <dbReference type="PROSITE" id="PS50110"/>
    </source>
</evidence>
<dbReference type="PANTHER" id="PTHR44591">
    <property type="entry name" value="STRESS RESPONSE REGULATOR PROTEIN 1"/>
    <property type="match status" value="1"/>
</dbReference>
<dbReference type="SUPFAM" id="SSF52172">
    <property type="entry name" value="CheY-like"/>
    <property type="match status" value="1"/>
</dbReference>
<dbReference type="InterPro" id="IPR011006">
    <property type="entry name" value="CheY-like_superfamily"/>
</dbReference>
<organism evidence="4 5">
    <name type="scientific">Limnoraphis robusta CS-951</name>
    <dbReference type="NCBI Taxonomy" id="1637645"/>
    <lineage>
        <taxon>Bacteria</taxon>
        <taxon>Bacillati</taxon>
        <taxon>Cyanobacteriota</taxon>
        <taxon>Cyanophyceae</taxon>
        <taxon>Oscillatoriophycideae</taxon>
        <taxon>Oscillatoriales</taxon>
        <taxon>Sirenicapillariaceae</taxon>
        <taxon>Limnoraphis</taxon>
    </lineage>
</organism>
<dbReference type="Pfam" id="PF00072">
    <property type="entry name" value="Response_reg"/>
    <property type="match status" value="1"/>
</dbReference>
<dbReference type="AlphaFoldDB" id="A0A0J9EZ64"/>
<proteinExistence type="predicted"/>
<evidence type="ECO:0000256" key="1">
    <source>
        <dbReference type="ARBA" id="ARBA00022553"/>
    </source>
</evidence>
<reference evidence="4 5" key="1">
    <citation type="submission" date="2015-06" db="EMBL/GenBank/DDBJ databases">
        <title>Draft genome assembly of filamentous brackish cyanobacterium Limnoraphis robusta strain CS-951.</title>
        <authorList>
            <person name="Willis A."/>
            <person name="Parks M."/>
            <person name="Burford M.A."/>
        </authorList>
    </citation>
    <scope>NUCLEOTIDE SEQUENCE [LARGE SCALE GENOMIC DNA]</scope>
    <source>
        <strain evidence="4 5">CS-951</strain>
    </source>
</reference>
<dbReference type="GO" id="GO:0000160">
    <property type="term" value="P:phosphorelay signal transduction system"/>
    <property type="evidence" value="ECO:0007669"/>
    <property type="project" value="InterPro"/>
</dbReference>
<keyword evidence="1 2" id="KW-0597">Phosphoprotein</keyword>
<feature type="modified residue" description="4-aspartylphosphate" evidence="2">
    <location>
        <position position="67"/>
    </location>
</feature>
<dbReference type="InterPro" id="IPR050595">
    <property type="entry name" value="Bact_response_regulator"/>
</dbReference>
<comment type="caution">
    <text evidence="4">The sequence shown here is derived from an EMBL/GenBank/DDBJ whole genome shotgun (WGS) entry which is preliminary data.</text>
</comment>
<accession>A0A0J9EZ64</accession>
<protein>
    <recommendedName>
        <fullName evidence="3">Response regulatory domain-containing protein</fullName>
    </recommendedName>
</protein>
<dbReference type="RefSeq" id="WP_046277415.1">
    <property type="nucleotide sequence ID" value="NZ_LATL02000143.1"/>
</dbReference>
<dbReference type="OrthoDB" id="514180at2"/>
<dbReference type="Proteomes" id="UP000033607">
    <property type="component" value="Unassembled WGS sequence"/>
</dbReference>
<dbReference type="PANTHER" id="PTHR44591:SF3">
    <property type="entry name" value="RESPONSE REGULATORY DOMAIN-CONTAINING PROTEIN"/>
    <property type="match status" value="1"/>
</dbReference>
<dbReference type="EMBL" id="LATL02000143">
    <property type="protein sequence ID" value="KMW70490.1"/>
    <property type="molecule type" value="Genomic_DNA"/>
</dbReference>
<feature type="domain" description="Response regulatory" evidence="3">
    <location>
        <begin position="18"/>
        <end position="134"/>
    </location>
</feature>
<evidence type="ECO:0000313" key="4">
    <source>
        <dbReference type="EMBL" id="KMW70490.1"/>
    </source>
</evidence>
<dbReference type="SMART" id="SM00448">
    <property type="entry name" value="REC"/>
    <property type="match status" value="1"/>
</dbReference>
<dbReference type="Gene3D" id="3.40.50.2300">
    <property type="match status" value="1"/>
</dbReference>
<name>A0A0J9EZ64_9CYAN</name>
<sequence length="158" mass="17741">MTTKALTSLAHQLVKKPYVLAVDDNQDNLLLIGCVLENLGYPYLSASSSQEALSLLEHYQPQLILLDIILPDIDGLQLLGHIRANHRLDQTTTIAVTGLAFGKDREHLLASGFDDYLSKPYLLSDLEDLICRHLTKPSDCASRRPRFLKKQCETEIQK</sequence>
<evidence type="ECO:0000313" key="5">
    <source>
        <dbReference type="Proteomes" id="UP000033607"/>
    </source>
</evidence>
<dbReference type="InterPro" id="IPR001789">
    <property type="entry name" value="Sig_transdc_resp-reg_receiver"/>
</dbReference>
<evidence type="ECO:0000256" key="2">
    <source>
        <dbReference type="PROSITE-ProRule" id="PRU00169"/>
    </source>
</evidence>
<dbReference type="PROSITE" id="PS50110">
    <property type="entry name" value="RESPONSE_REGULATORY"/>
    <property type="match status" value="1"/>
</dbReference>